<dbReference type="KEGG" id="kdj:28969525"/>
<protein>
    <submittedName>
        <fullName evidence="3">Uncharacterized protein</fullName>
    </submittedName>
</protein>
<evidence type="ECO:0000313" key="4">
    <source>
        <dbReference type="EMBL" id="WWC63204.1"/>
    </source>
</evidence>
<gene>
    <name evidence="3" type="ORF">I303_05826</name>
    <name evidence="4" type="ORF">I303_105804</name>
</gene>
<evidence type="ECO:0000256" key="2">
    <source>
        <dbReference type="SAM" id="MobiDB-lite"/>
    </source>
</evidence>
<dbReference type="RefSeq" id="XP_018261388.1">
    <property type="nucleotide sequence ID" value="XM_018409116.1"/>
</dbReference>
<accession>A0A1A6A0H6</accession>
<organism evidence="3">
    <name type="scientific">Kwoniella dejecticola CBS 10117</name>
    <dbReference type="NCBI Taxonomy" id="1296121"/>
    <lineage>
        <taxon>Eukaryota</taxon>
        <taxon>Fungi</taxon>
        <taxon>Dikarya</taxon>
        <taxon>Basidiomycota</taxon>
        <taxon>Agaricomycotina</taxon>
        <taxon>Tremellomycetes</taxon>
        <taxon>Tremellales</taxon>
        <taxon>Cryptococcaceae</taxon>
        <taxon>Kwoniella</taxon>
    </lineage>
</organism>
<feature type="region of interest" description="Disordered" evidence="2">
    <location>
        <begin position="74"/>
        <end position="126"/>
    </location>
</feature>
<dbReference type="Proteomes" id="UP000078595">
    <property type="component" value="Chromosome 7"/>
</dbReference>
<keyword evidence="5" id="KW-1185">Reference proteome</keyword>
<evidence type="ECO:0000256" key="1">
    <source>
        <dbReference type="SAM" id="Coils"/>
    </source>
</evidence>
<feature type="coiled-coil region" evidence="1">
    <location>
        <begin position="180"/>
        <end position="340"/>
    </location>
</feature>
<evidence type="ECO:0000313" key="3">
    <source>
        <dbReference type="EMBL" id="OBR83546.1"/>
    </source>
</evidence>
<dbReference type="GeneID" id="28969525"/>
<dbReference type="EMBL" id="CP144536">
    <property type="protein sequence ID" value="WWC63204.1"/>
    <property type="molecule type" value="Genomic_DNA"/>
</dbReference>
<feature type="compositionally biased region" description="Polar residues" evidence="2">
    <location>
        <begin position="74"/>
        <end position="86"/>
    </location>
</feature>
<reference evidence="3" key="1">
    <citation type="submission" date="2013-07" db="EMBL/GenBank/DDBJ databases">
        <title>The Genome Sequence of Cryptococcus dejecticola CBS10117.</title>
        <authorList>
            <consortium name="The Broad Institute Genome Sequencing Platform"/>
            <person name="Cuomo C."/>
            <person name="Litvintseva A."/>
            <person name="Chen Y."/>
            <person name="Heitman J."/>
            <person name="Sun S."/>
            <person name="Springer D."/>
            <person name="Dromer F."/>
            <person name="Young S.K."/>
            <person name="Zeng Q."/>
            <person name="Gargeya S."/>
            <person name="Fitzgerald M."/>
            <person name="Abouelleil A."/>
            <person name="Alvarado L."/>
            <person name="Berlin A.M."/>
            <person name="Chapman S.B."/>
            <person name="Dewar J."/>
            <person name="Goldberg J."/>
            <person name="Griggs A."/>
            <person name="Gujja S."/>
            <person name="Hansen M."/>
            <person name="Howarth C."/>
            <person name="Imamovic A."/>
            <person name="Larimer J."/>
            <person name="McCowan C."/>
            <person name="Murphy C."/>
            <person name="Pearson M."/>
            <person name="Priest M."/>
            <person name="Roberts A."/>
            <person name="Saif S."/>
            <person name="Shea T."/>
            <person name="Sykes S."/>
            <person name="Wortman J."/>
            <person name="Nusbaum C."/>
            <person name="Birren B."/>
        </authorList>
    </citation>
    <scope>NUCLEOTIDE SEQUENCE [LARGE SCALE GENOMIC DNA]</scope>
    <source>
        <strain evidence="3">CBS 10117</strain>
    </source>
</reference>
<feature type="compositionally biased region" description="Basic and acidic residues" evidence="2">
    <location>
        <begin position="87"/>
        <end position="106"/>
    </location>
</feature>
<dbReference type="AlphaFoldDB" id="A0A1A6A0H6"/>
<keyword evidence="1" id="KW-0175">Coiled coil</keyword>
<proteinExistence type="predicted"/>
<evidence type="ECO:0000313" key="5">
    <source>
        <dbReference type="Proteomes" id="UP000078595"/>
    </source>
</evidence>
<dbReference type="EMBL" id="KI894033">
    <property type="protein sequence ID" value="OBR83546.1"/>
    <property type="molecule type" value="Genomic_DNA"/>
</dbReference>
<sequence>MSQETYFSRTPSPFLDCDAPSKYMNGDAMTDDDMYGLDVWNPLDVMEDDLIQIKANEDVKEQADEFEVLENCNSQYTPNGADQQKQASDDETVKSDSDEGYVDTRKRSISPLASSQAIQDQDENERRQRRFVVEEQDLAVPTWVDVMIDERKIESDQAYAELALAFGDLTERFSKDRIDSAKLRQKLNELRQEARNRQDAYEVLEIDREKMKARYDEIVKESQADKKEIRALKETNDILDGRNDKLTNALISREEALKGCRAQISELKDKIQNLDHILKTQEKLAIITDSSIAKKAEMKAIDDREAVEETMRQEEERKRVDAMKKRRLADEAELEEMEAKRVKLLAMIQERR</sequence>
<reference evidence="4" key="3">
    <citation type="submission" date="2024-02" db="EMBL/GenBank/DDBJ databases">
        <title>Comparative genomics of Cryptococcus and Kwoniella reveals pathogenesis evolution and contrasting modes of karyotype evolution via chromosome fusion or intercentromeric recombination.</title>
        <authorList>
            <person name="Coelho M.A."/>
            <person name="David-Palma M."/>
            <person name="Shea T."/>
            <person name="Bowers K."/>
            <person name="McGinley-Smith S."/>
            <person name="Mohammad A.W."/>
            <person name="Gnirke A."/>
            <person name="Yurkov A.M."/>
            <person name="Nowrousian M."/>
            <person name="Sun S."/>
            <person name="Cuomo C.A."/>
            <person name="Heitman J."/>
        </authorList>
    </citation>
    <scope>NUCLEOTIDE SEQUENCE</scope>
    <source>
        <strain evidence="4">CBS 10117</strain>
    </source>
</reference>
<dbReference type="VEuPathDB" id="FungiDB:I303_05826"/>
<name>A0A1A6A0H6_9TREE</name>
<reference evidence="4" key="2">
    <citation type="submission" date="2013-07" db="EMBL/GenBank/DDBJ databases">
        <authorList>
            <consortium name="The Broad Institute Genome Sequencing Platform"/>
            <person name="Cuomo C."/>
            <person name="Litvintseva A."/>
            <person name="Chen Y."/>
            <person name="Heitman J."/>
            <person name="Sun S."/>
            <person name="Springer D."/>
            <person name="Dromer F."/>
            <person name="Young S.K."/>
            <person name="Zeng Q."/>
            <person name="Gargeya S."/>
            <person name="Fitzgerald M."/>
            <person name="Abouelleil A."/>
            <person name="Alvarado L."/>
            <person name="Berlin A.M."/>
            <person name="Chapman S.B."/>
            <person name="Dewar J."/>
            <person name="Goldberg J."/>
            <person name="Griggs A."/>
            <person name="Gujja S."/>
            <person name="Hansen M."/>
            <person name="Howarth C."/>
            <person name="Imamovic A."/>
            <person name="Larimer J."/>
            <person name="McCowan C."/>
            <person name="Murphy C."/>
            <person name="Pearson M."/>
            <person name="Priest M."/>
            <person name="Roberts A."/>
            <person name="Saif S."/>
            <person name="Shea T."/>
            <person name="Sykes S."/>
            <person name="Wortman J."/>
            <person name="Nusbaum C."/>
            <person name="Birren B."/>
        </authorList>
    </citation>
    <scope>NUCLEOTIDE SEQUENCE</scope>
    <source>
        <strain evidence="4">CBS 10117</strain>
    </source>
</reference>